<evidence type="ECO:0000313" key="6">
    <source>
        <dbReference type="Proteomes" id="UP000583266"/>
    </source>
</evidence>
<dbReference type="RefSeq" id="WP_169224043.1">
    <property type="nucleotide sequence ID" value="NZ_JABBGC010000001.1"/>
</dbReference>
<accession>A0A848GE60</accession>
<gene>
    <name evidence="5" type="ORF">HHL17_07015</name>
</gene>
<feature type="domain" description="Carbohydrate-binding module family 96" evidence="4">
    <location>
        <begin position="147"/>
        <end position="247"/>
    </location>
</feature>
<evidence type="ECO:0000256" key="2">
    <source>
        <dbReference type="ARBA" id="ARBA00022525"/>
    </source>
</evidence>
<dbReference type="InterPro" id="IPR055372">
    <property type="entry name" value="CBM96"/>
</dbReference>
<keyword evidence="2" id="KW-0964">Secreted</keyword>
<dbReference type="EMBL" id="JABBGC010000001">
    <property type="protein sequence ID" value="NML36945.1"/>
    <property type="molecule type" value="Genomic_DNA"/>
</dbReference>
<keyword evidence="6" id="KW-1185">Reference proteome</keyword>
<sequence length="250" mass="26944">MKISNALVTIILAAVFITSSCRKDLATDPNPQQNAQILNSEIKDGKKTITLGFGDNLAKGAGTQDDAAVYNHPDWVNRNFSSESDFLALSWTFQGVPGTGRQFFRFNGLSTIPAGTTIVSATLTLTGVTTSVAAPQGNSYYPGSPYNSSGTNPAWIKRVTGSWTASTITWNNQPSTTTTNQVAVPASTSQWNYSVTLNVTSLVQDLINSGQNNGFIMQLQTEAYYRSLIFTGPRNANIAGRPKLVITYEI</sequence>
<dbReference type="NCBIfam" id="NF033679">
    <property type="entry name" value="DNRLRE_dom"/>
    <property type="match status" value="1"/>
</dbReference>
<comment type="subcellular location">
    <subcellularLocation>
        <location evidence="1">Secreted</location>
    </subcellularLocation>
</comment>
<protein>
    <submittedName>
        <fullName evidence="5">DNRLRE domain-containing protein</fullName>
    </submittedName>
</protein>
<evidence type="ECO:0000256" key="1">
    <source>
        <dbReference type="ARBA" id="ARBA00004613"/>
    </source>
</evidence>
<dbReference type="Proteomes" id="UP000583266">
    <property type="component" value="Unassembled WGS sequence"/>
</dbReference>
<dbReference type="PROSITE" id="PS51257">
    <property type="entry name" value="PROKAR_LIPOPROTEIN"/>
    <property type="match status" value="1"/>
</dbReference>
<organism evidence="5 6">
    <name type="scientific">Chitinophaga fulva</name>
    <dbReference type="NCBI Taxonomy" id="2728842"/>
    <lineage>
        <taxon>Bacteria</taxon>
        <taxon>Pseudomonadati</taxon>
        <taxon>Bacteroidota</taxon>
        <taxon>Chitinophagia</taxon>
        <taxon>Chitinophagales</taxon>
        <taxon>Chitinophagaceae</taxon>
        <taxon>Chitinophaga</taxon>
    </lineage>
</organism>
<dbReference type="GO" id="GO:0005576">
    <property type="term" value="C:extracellular region"/>
    <property type="evidence" value="ECO:0007669"/>
    <property type="project" value="UniProtKB-SubCell"/>
</dbReference>
<evidence type="ECO:0000259" key="4">
    <source>
        <dbReference type="Pfam" id="PF24517"/>
    </source>
</evidence>
<dbReference type="Pfam" id="PF24517">
    <property type="entry name" value="CBM96"/>
    <property type="match status" value="1"/>
</dbReference>
<evidence type="ECO:0000313" key="5">
    <source>
        <dbReference type="EMBL" id="NML36945.1"/>
    </source>
</evidence>
<proteinExistence type="predicted"/>
<evidence type="ECO:0000256" key="3">
    <source>
        <dbReference type="ARBA" id="ARBA00022729"/>
    </source>
</evidence>
<keyword evidence="3" id="KW-0732">Signal</keyword>
<dbReference type="AlphaFoldDB" id="A0A848GE60"/>
<name>A0A848GE60_9BACT</name>
<reference evidence="5 6" key="1">
    <citation type="submission" date="2020-04" db="EMBL/GenBank/DDBJ databases">
        <title>Chitinophaga sp. G-6-1-13 sp. nov., isolated from soil.</title>
        <authorList>
            <person name="Dahal R.H."/>
            <person name="Chaudhary D.K."/>
        </authorList>
    </citation>
    <scope>NUCLEOTIDE SEQUENCE [LARGE SCALE GENOMIC DNA]</scope>
    <source>
        <strain evidence="5 6">G-6-1-13</strain>
    </source>
</reference>
<comment type="caution">
    <text evidence="5">The sequence shown here is derived from an EMBL/GenBank/DDBJ whole genome shotgun (WGS) entry which is preliminary data.</text>
</comment>